<proteinExistence type="predicted"/>
<name>A0AAW1CNC7_9HEMI</name>
<keyword evidence="1" id="KW-0472">Membrane</keyword>
<keyword evidence="1" id="KW-0812">Transmembrane</keyword>
<dbReference type="Proteomes" id="UP001461498">
    <property type="component" value="Unassembled WGS sequence"/>
</dbReference>
<feature type="transmembrane region" description="Helical" evidence="1">
    <location>
        <begin position="21"/>
        <end position="43"/>
    </location>
</feature>
<evidence type="ECO:0000313" key="3">
    <source>
        <dbReference type="Proteomes" id="UP001461498"/>
    </source>
</evidence>
<evidence type="ECO:0000313" key="2">
    <source>
        <dbReference type="EMBL" id="KAK9499565.1"/>
    </source>
</evidence>
<dbReference type="AlphaFoldDB" id="A0AAW1CNC7"/>
<gene>
    <name evidence="2" type="ORF">O3M35_002586</name>
</gene>
<keyword evidence="1" id="KW-1133">Transmembrane helix</keyword>
<protein>
    <submittedName>
        <fullName evidence="2">Uncharacterized protein</fullName>
    </submittedName>
</protein>
<comment type="caution">
    <text evidence="2">The sequence shown here is derived from an EMBL/GenBank/DDBJ whole genome shotgun (WGS) entry which is preliminary data.</text>
</comment>
<accession>A0AAW1CNC7</accession>
<dbReference type="EMBL" id="JAPXFL010000011">
    <property type="protein sequence ID" value="KAK9499565.1"/>
    <property type="molecule type" value="Genomic_DNA"/>
</dbReference>
<reference evidence="2 3" key="1">
    <citation type="submission" date="2022-12" db="EMBL/GenBank/DDBJ databases">
        <title>Chromosome-level genome assembly of true bugs.</title>
        <authorList>
            <person name="Ma L."/>
            <person name="Li H."/>
        </authorList>
    </citation>
    <scope>NUCLEOTIDE SEQUENCE [LARGE SCALE GENOMIC DNA]</scope>
    <source>
        <strain evidence="2">Lab_2022b</strain>
    </source>
</reference>
<evidence type="ECO:0000256" key="1">
    <source>
        <dbReference type="SAM" id="Phobius"/>
    </source>
</evidence>
<keyword evidence="3" id="KW-1185">Reference proteome</keyword>
<organism evidence="2 3">
    <name type="scientific">Rhynocoris fuscipes</name>
    <dbReference type="NCBI Taxonomy" id="488301"/>
    <lineage>
        <taxon>Eukaryota</taxon>
        <taxon>Metazoa</taxon>
        <taxon>Ecdysozoa</taxon>
        <taxon>Arthropoda</taxon>
        <taxon>Hexapoda</taxon>
        <taxon>Insecta</taxon>
        <taxon>Pterygota</taxon>
        <taxon>Neoptera</taxon>
        <taxon>Paraneoptera</taxon>
        <taxon>Hemiptera</taxon>
        <taxon>Heteroptera</taxon>
        <taxon>Panheteroptera</taxon>
        <taxon>Cimicomorpha</taxon>
        <taxon>Reduviidae</taxon>
        <taxon>Harpactorinae</taxon>
        <taxon>Harpactorini</taxon>
        <taxon>Rhynocoris</taxon>
    </lineage>
</organism>
<sequence length="177" mass="20427">MLLDEKNKNFITEAENIGRKLLIGIFLSYLGFPLPAFLFSTFIEYLSNFKERHVLLKVWLPWSREDLSRHILTNALTSVMSVSVIAVYVAIYFMEITFTLHITAYIKTLQNNLVNKGIRNEEIYEHHKVIIQLIKDYNEILAADLYLETVIQPLIPCGFGVSFLRVTNAKKSEVAKT</sequence>